<dbReference type="SUPFAM" id="SSF46579">
    <property type="entry name" value="Prefoldin"/>
    <property type="match status" value="1"/>
</dbReference>
<proteinExistence type="predicted"/>
<dbReference type="PROSITE" id="PS00018">
    <property type="entry name" value="EF_HAND_1"/>
    <property type="match status" value="1"/>
</dbReference>
<dbReference type="GeneID" id="95980068"/>
<dbReference type="InterPro" id="IPR024325">
    <property type="entry name" value="DUF3835"/>
</dbReference>
<accession>A0ABR3P4Y3</accession>
<dbReference type="Proteomes" id="UP001562354">
    <property type="component" value="Unassembled WGS sequence"/>
</dbReference>
<name>A0ABR3P4Y3_9PEZI</name>
<organism evidence="3 4">
    <name type="scientific">Neodothiora populina</name>
    <dbReference type="NCBI Taxonomy" id="2781224"/>
    <lineage>
        <taxon>Eukaryota</taxon>
        <taxon>Fungi</taxon>
        <taxon>Dikarya</taxon>
        <taxon>Ascomycota</taxon>
        <taxon>Pezizomycotina</taxon>
        <taxon>Dothideomycetes</taxon>
        <taxon>Dothideomycetidae</taxon>
        <taxon>Dothideales</taxon>
        <taxon>Dothioraceae</taxon>
        <taxon>Neodothiora</taxon>
    </lineage>
</organism>
<evidence type="ECO:0000313" key="3">
    <source>
        <dbReference type="EMBL" id="KAL1297842.1"/>
    </source>
</evidence>
<dbReference type="InterPro" id="IPR018247">
    <property type="entry name" value="EF_Hand_1_Ca_BS"/>
</dbReference>
<dbReference type="RefSeq" id="XP_069197524.1">
    <property type="nucleotide sequence ID" value="XM_069346317.1"/>
</dbReference>
<feature type="region of interest" description="Disordered" evidence="1">
    <location>
        <begin position="376"/>
        <end position="532"/>
    </location>
</feature>
<dbReference type="EMBL" id="JBFMKM010000014">
    <property type="protein sequence ID" value="KAL1297842.1"/>
    <property type="molecule type" value="Genomic_DNA"/>
</dbReference>
<dbReference type="Pfam" id="PF12927">
    <property type="entry name" value="DUF3835"/>
    <property type="match status" value="1"/>
</dbReference>
<evidence type="ECO:0000313" key="4">
    <source>
        <dbReference type="Proteomes" id="UP001562354"/>
    </source>
</evidence>
<protein>
    <recommendedName>
        <fullName evidence="2">DUF3835 domain-containing protein</fullName>
    </recommendedName>
</protein>
<dbReference type="PANTHER" id="PTHR15111:SF0">
    <property type="entry name" value="UNCONVENTIONAL PREFOLDIN RPB5 INTERACTOR 1"/>
    <property type="match status" value="1"/>
</dbReference>
<dbReference type="InterPro" id="IPR052255">
    <property type="entry name" value="RNA_pol_II_subunit5-mediator"/>
</dbReference>
<feature type="compositionally biased region" description="Polar residues" evidence="1">
    <location>
        <begin position="184"/>
        <end position="215"/>
    </location>
</feature>
<feature type="compositionally biased region" description="Basic and acidic residues" evidence="1">
    <location>
        <begin position="393"/>
        <end position="404"/>
    </location>
</feature>
<evidence type="ECO:0000259" key="2">
    <source>
        <dbReference type="Pfam" id="PF12927"/>
    </source>
</evidence>
<keyword evidence="4" id="KW-1185">Reference proteome</keyword>
<evidence type="ECO:0000256" key="1">
    <source>
        <dbReference type="SAM" id="MobiDB-lite"/>
    </source>
</evidence>
<comment type="caution">
    <text evidence="3">The sequence shown here is derived from an EMBL/GenBank/DDBJ whole genome shotgun (WGS) entry which is preliminary data.</text>
</comment>
<feature type="domain" description="DUF3835" evidence="2">
    <location>
        <begin position="506"/>
        <end position="585"/>
    </location>
</feature>
<dbReference type="PANTHER" id="PTHR15111">
    <property type="entry name" value="RNA POLYMERASE II SUBUNIT 5-MEDIATING PROTEIN NNX3"/>
    <property type="match status" value="1"/>
</dbReference>
<feature type="compositionally biased region" description="Low complexity" evidence="1">
    <location>
        <begin position="408"/>
        <end position="417"/>
    </location>
</feature>
<sequence length="586" mass="65144">MSSLDQLELQRLQLEETVAQLRKSLQHWRTWDAEYEGLKEELMRSNSVRSAQDCTRLSDNLGGELVNEQEIRELYNVGKGQIRSNDQVSSLIDRRQDYVQQNINTISKRLRSSEDRLEQIIEEQNQGDDQGEQGLPLTEILEELDDDGNVISSKISQPESATAQIVETLRKVGLADLDPDQRESVSAQDTLKTASSNNSKATVAPSSSIPQTTEQSKPKGSKKSVKFQDVEDEASNSDDKPAPAVKSVAPTPNPSLIAGSFNSNDRIIELDDDDEMIGMTPVIPEDEAPEDAQTRREMLQYSLNEVGSVVAELDLDEGFSDDDDDDDDEIDLDDLASNSEVSEDEDEHGRSLHKGVKKGYRQQMLELEERLMARMLENVGPEPDETNPFIDPEELRKVVVKADSEMPSSKQSTSSSKKGVRFADDLDIQDPPSAGQQQQKPANETVVAPQIESPISDSVLERKPAISASAQPEKKNGRVSRSKQARAEQTPSTDGSDIKPEARPILSNSVVERPVAPSSASAPDTKDELDPEIQQRQLTSEYYRMRNNLIRQQGGFKMTDENGEMMEETADGKVKKVSMFKAARLR</sequence>
<gene>
    <name evidence="3" type="ORF">AAFC00_006369</name>
</gene>
<feature type="region of interest" description="Disordered" evidence="1">
    <location>
        <begin position="312"/>
        <end position="359"/>
    </location>
</feature>
<dbReference type="InterPro" id="IPR039553">
    <property type="entry name" value="Prefoldin-like"/>
</dbReference>
<feature type="region of interest" description="Disordered" evidence="1">
    <location>
        <begin position="180"/>
        <end position="264"/>
    </location>
</feature>
<dbReference type="Pfam" id="PF13758">
    <property type="entry name" value="Prefoldin_3"/>
    <property type="match status" value="1"/>
</dbReference>
<feature type="compositionally biased region" description="Acidic residues" evidence="1">
    <location>
        <begin position="313"/>
        <end position="334"/>
    </location>
</feature>
<reference evidence="3 4" key="1">
    <citation type="submission" date="2024-07" db="EMBL/GenBank/DDBJ databases">
        <title>Draft sequence of the Neodothiora populina.</title>
        <authorList>
            <person name="Drown D.D."/>
            <person name="Schuette U.S."/>
            <person name="Buechlein A.B."/>
            <person name="Rusch D.R."/>
            <person name="Winton L.W."/>
            <person name="Adams G.A."/>
        </authorList>
    </citation>
    <scope>NUCLEOTIDE SEQUENCE [LARGE SCALE GENOMIC DNA]</scope>
    <source>
        <strain evidence="3 4">CPC 39397</strain>
    </source>
</reference>